<reference evidence="2" key="1">
    <citation type="submission" date="2022-08" db="UniProtKB">
        <authorList>
            <consortium name="EnsemblMetazoa"/>
        </authorList>
    </citation>
    <scope>IDENTIFICATION</scope>
</reference>
<dbReference type="AlphaFoldDB" id="A0A8W7PUN9"/>
<dbReference type="EnsemblMetazoa" id="ACOM037952-RA">
    <property type="protein sequence ID" value="ACOM037952-PA.1"/>
    <property type="gene ID" value="ACOM037952"/>
</dbReference>
<accession>A0A8W7PUN9</accession>
<proteinExistence type="predicted"/>
<evidence type="ECO:0000313" key="2">
    <source>
        <dbReference type="EnsemblMetazoa" id="ACOM037952-PA.1"/>
    </source>
</evidence>
<dbReference type="Proteomes" id="UP000075882">
    <property type="component" value="Unassembled WGS sequence"/>
</dbReference>
<organism evidence="2">
    <name type="scientific">Anopheles coluzzii</name>
    <name type="common">African malaria mosquito</name>
    <dbReference type="NCBI Taxonomy" id="1518534"/>
    <lineage>
        <taxon>Eukaryota</taxon>
        <taxon>Metazoa</taxon>
        <taxon>Ecdysozoa</taxon>
        <taxon>Arthropoda</taxon>
        <taxon>Hexapoda</taxon>
        <taxon>Insecta</taxon>
        <taxon>Pterygota</taxon>
        <taxon>Neoptera</taxon>
        <taxon>Endopterygota</taxon>
        <taxon>Diptera</taxon>
        <taxon>Nematocera</taxon>
        <taxon>Culicoidea</taxon>
        <taxon>Culicidae</taxon>
        <taxon>Anophelinae</taxon>
        <taxon>Anopheles</taxon>
    </lineage>
</organism>
<sequence length="365" mass="40416">MGKVGKNPQVDSDLIPEISEKTPEASSRNAKVMSSRQYVPGQLIVVLQCPPTPQLETTSLTNSFGRDLMNRYDGHTRLLANDATLQRQRTDPHAGQARAVIVVRAHRHRVHRKGRQVGQDGRRLVGRHLQRHQAAALRGRRIRQIVLIERVQPRCIDLVVLHTPAQPLRRLPADLQRPLGQRFHRHGLRFRRQALPGSVCCTQETRDLSRSVNGVYSPRHMSWHRSGMPFSTQHGTWLRPSAMHRTMFGKSRSHCSGSAPADPSRMLCSTQKPMHASDTLFAWQQSVKSCVTSGTPSGLTSSSESVYTSDEESSSSSASEVAPAPSGDAVDGDDVVLGESVAFRLVVAVFFFGCRTAERERGDGD</sequence>
<feature type="region of interest" description="Disordered" evidence="1">
    <location>
        <begin position="248"/>
        <end position="269"/>
    </location>
</feature>
<feature type="region of interest" description="Disordered" evidence="1">
    <location>
        <begin position="293"/>
        <end position="329"/>
    </location>
</feature>
<name>A0A8W7PUN9_ANOCL</name>
<evidence type="ECO:0000256" key="1">
    <source>
        <dbReference type="SAM" id="MobiDB-lite"/>
    </source>
</evidence>
<protein>
    <submittedName>
        <fullName evidence="2">Uncharacterized protein</fullName>
    </submittedName>
</protein>